<evidence type="ECO:0000313" key="2">
    <source>
        <dbReference type="Proteomes" id="UP000824469"/>
    </source>
</evidence>
<proteinExistence type="predicted"/>
<dbReference type="Proteomes" id="UP000824469">
    <property type="component" value="Unassembled WGS sequence"/>
</dbReference>
<protein>
    <submittedName>
        <fullName evidence="1">Uncharacterized protein</fullName>
    </submittedName>
</protein>
<dbReference type="AlphaFoldDB" id="A0AA38FKV3"/>
<reference evidence="1 2" key="1">
    <citation type="journal article" date="2021" name="Nat. Plants">
        <title>The Taxus genome provides insights into paclitaxel biosynthesis.</title>
        <authorList>
            <person name="Xiong X."/>
            <person name="Gou J."/>
            <person name="Liao Q."/>
            <person name="Li Y."/>
            <person name="Zhou Q."/>
            <person name="Bi G."/>
            <person name="Li C."/>
            <person name="Du R."/>
            <person name="Wang X."/>
            <person name="Sun T."/>
            <person name="Guo L."/>
            <person name="Liang H."/>
            <person name="Lu P."/>
            <person name="Wu Y."/>
            <person name="Zhang Z."/>
            <person name="Ro D.K."/>
            <person name="Shang Y."/>
            <person name="Huang S."/>
            <person name="Yan J."/>
        </authorList>
    </citation>
    <scope>NUCLEOTIDE SEQUENCE [LARGE SCALE GENOMIC DNA]</scope>
    <source>
        <strain evidence="1">Ta-2019</strain>
    </source>
</reference>
<organism evidence="1 2">
    <name type="scientific">Taxus chinensis</name>
    <name type="common">Chinese yew</name>
    <name type="synonym">Taxus wallichiana var. chinensis</name>
    <dbReference type="NCBI Taxonomy" id="29808"/>
    <lineage>
        <taxon>Eukaryota</taxon>
        <taxon>Viridiplantae</taxon>
        <taxon>Streptophyta</taxon>
        <taxon>Embryophyta</taxon>
        <taxon>Tracheophyta</taxon>
        <taxon>Spermatophyta</taxon>
        <taxon>Pinopsida</taxon>
        <taxon>Pinidae</taxon>
        <taxon>Conifers II</taxon>
        <taxon>Cupressales</taxon>
        <taxon>Taxaceae</taxon>
        <taxon>Taxus</taxon>
    </lineage>
</organism>
<evidence type="ECO:0000313" key="1">
    <source>
        <dbReference type="EMBL" id="KAH9305847.1"/>
    </source>
</evidence>
<name>A0AA38FKV3_TAXCH</name>
<sequence length="83" mass="8593">MEDCWAPSLLAARVSFAGRAQRTAVAVGVLPSLSMDATGCVLVGDPQQQSATFFNKAAGVCSFVGASLSASNKQAVQDCCYLF</sequence>
<accession>A0AA38FKV3</accession>
<keyword evidence="2" id="KW-1185">Reference proteome</keyword>
<comment type="caution">
    <text evidence="1">The sequence shown here is derived from an EMBL/GenBank/DDBJ whole genome shotgun (WGS) entry which is preliminary data.</text>
</comment>
<feature type="non-terminal residue" evidence="1">
    <location>
        <position position="83"/>
    </location>
</feature>
<gene>
    <name evidence="1" type="ORF">KI387_010251</name>
</gene>
<dbReference type="EMBL" id="JAHRHJ020000008">
    <property type="protein sequence ID" value="KAH9305847.1"/>
    <property type="molecule type" value="Genomic_DNA"/>
</dbReference>